<dbReference type="EnsemblProtists" id="HpaT809204">
    <property type="protein sequence ID" value="HpaP809204"/>
    <property type="gene ID" value="HpaG809204"/>
</dbReference>
<protein>
    <recommendedName>
        <fullName evidence="3">DUF659 domain-containing protein</fullName>
    </recommendedName>
</protein>
<reference evidence="2" key="1">
    <citation type="journal article" date="2010" name="Science">
        <title>Signatures of adaptation to obligate biotrophy in the Hyaloperonospora arabidopsidis genome.</title>
        <authorList>
            <person name="Baxter L."/>
            <person name="Tripathy S."/>
            <person name="Ishaque N."/>
            <person name="Boot N."/>
            <person name="Cabral A."/>
            <person name="Kemen E."/>
            <person name="Thines M."/>
            <person name="Ah-Fong A."/>
            <person name="Anderson R."/>
            <person name="Badejoko W."/>
            <person name="Bittner-Eddy P."/>
            <person name="Boore J.L."/>
            <person name="Chibucos M.C."/>
            <person name="Coates M."/>
            <person name="Dehal P."/>
            <person name="Delehaunty K."/>
            <person name="Dong S."/>
            <person name="Downton P."/>
            <person name="Dumas B."/>
            <person name="Fabro G."/>
            <person name="Fronick C."/>
            <person name="Fuerstenberg S.I."/>
            <person name="Fulton L."/>
            <person name="Gaulin E."/>
            <person name="Govers F."/>
            <person name="Hughes L."/>
            <person name="Humphray S."/>
            <person name="Jiang R.H."/>
            <person name="Judelson H."/>
            <person name="Kamoun S."/>
            <person name="Kyung K."/>
            <person name="Meijer H."/>
            <person name="Minx P."/>
            <person name="Morris P."/>
            <person name="Nelson J."/>
            <person name="Phuntumart V."/>
            <person name="Qutob D."/>
            <person name="Rehmany A."/>
            <person name="Rougon-Cardoso A."/>
            <person name="Ryden P."/>
            <person name="Torto-Alalibo T."/>
            <person name="Studholme D."/>
            <person name="Wang Y."/>
            <person name="Win J."/>
            <person name="Wood J."/>
            <person name="Clifton S.W."/>
            <person name="Rogers J."/>
            <person name="Van den Ackerveken G."/>
            <person name="Jones J.D."/>
            <person name="McDowell J.M."/>
            <person name="Beynon J."/>
            <person name="Tyler B.M."/>
        </authorList>
    </citation>
    <scope>NUCLEOTIDE SEQUENCE [LARGE SCALE GENOMIC DNA]</scope>
    <source>
        <strain evidence="2">Emoy2</strain>
    </source>
</reference>
<sequence length="354" mass="40336">MDGAANVLSSSISNIIAHAPWPWFVEYLWVDLKKESADELLMKIKASIDALQHSVGQKVVNGSISDSCNVTRCLRDKLVEEYVVEFSYGCAAHPINNLVEDLIKVAPFKIFHKQTMFLSKVVKYQGRLSKTFSVICKRSLGVELIVLLLSPSCWRSVNYMFQCLRNVMRPMSEMPLAIRTEKEQLGIDPSFSLPPAFAEIMRDDLFWEGDALSADLLGPLFKCIGVLESYSVTMRTSYTCFFYMLDHLTGVISDYDGQREYAIQSLVYRLKRLYIPFHALTFLCDPFYSEFRLNSTRHHGSLFVKLGMGKLRLQCLTALALMARQHDVLDGAELLVQFFDFCVHQEACSRRTSP</sequence>
<name>M4BS14_HYAAE</name>
<accession>M4BS14</accession>
<reference evidence="1" key="2">
    <citation type="submission" date="2015-06" db="UniProtKB">
        <authorList>
            <consortium name="EnsemblProtists"/>
        </authorList>
    </citation>
    <scope>IDENTIFICATION</scope>
    <source>
        <strain evidence="1">Emoy2</strain>
    </source>
</reference>
<evidence type="ECO:0000313" key="2">
    <source>
        <dbReference type="Proteomes" id="UP000011713"/>
    </source>
</evidence>
<dbReference type="AlphaFoldDB" id="M4BS14"/>
<keyword evidence="2" id="KW-1185">Reference proteome</keyword>
<organism evidence="1 2">
    <name type="scientific">Hyaloperonospora arabidopsidis (strain Emoy2)</name>
    <name type="common">Downy mildew agent</name>
    <name type="synonym">Peronospora arabidopsidis</name>
    <dbReference type="NCBI Taxonomy" id="559515"/>
    <lineage>
        <taxon>Eukaryota</taxon>
        <taxon>Sar</taxon>
        <taxon>Stramenopiles</taxon>
        <taxon>Oomycota</taxon>
        <taxon>Peronosporomycetes</taxon>
        <taxon>Peronosporales</taxon>
        <taxon>Peronosporaceae</taxon>
        <taxon>Hyaloperonospora</taxon>
    </lineage>
</organism>
<dbReference type="InParanoid" id="M4BS14"/>
<dbReference type="VEuPathDB" id="FungiDB:HpaG809204"/>
<proteinExistence type="predicted"/>
<dbReference type="InterPro" id="IPR012337">
    <property type="entry name" value="RNaseH-like_sf"/>
</dbReference>
<dbReference type="HOGENOM" id="CLU_784025_0_0_1"/>
<evidence type="ECO:0008006" key="3">
    <source>
        <dbReference type="Google" id="ProtNLM"/>
    </source>
</evidence>
<dbReference type="Proteomes" id="UP000011713">
    <property type="component" value="Unassembled WGS sequence"/>
</dbReference>
<evidence type="ECO:0000313" key="1">
    <source>
        <dbReference type="EnsemblProtists" id="HpaP809204"/>
    </source>
</evidence>
<dbReference type="SUPFAM" id="SSF53098">
    <property type="entry name" value="Ribonuclease H-like"/>
    <property type="match status" value="1"/>
</dbReference>
<dbReference type="EMBL" id="JH598687">
    <property type="status" value="NOT_ANNOTATED_CDS"/>
    <property type="molecule type" value="Genomic_DNA"/>
</dbReference>